<reference evidence="2 3" key="1">
    <citation type="journal article" date="2015" name="Genome Announc.">
        <title>Expanding the biotechnology potential of lactobacilli through comparative genomics of 213 strains and associated genera.</title>
        <authorList>
            <person name="Sun Z."/>
            <person name="Harris H.M."/>
            <person name="McCann A."/>
            <person name="Guo C."/>
            <person name="Argimon S."/>
            <person name="Zhang W."/>
            <person name="Yang X."/>
            <person name="Jeffery I.B."/>
            <person name="Cooney J.C."/>
            <person name="Kagawa T.F."/>
            <person name="Liu W."/>
            <person name="Song Y."/>
            <person name="Salvetti E."/>
            <person name="Wrobel A."/>
            <person name="Rasinkangas P."/>
            <person name="Parkhill J."/>
            <person name="Rea M.C."/>
            <person name="O'Sullivan O."/>
            <person name="Ritari J."/>
            <person name="Douillard F.P."/>
            <person name="Paul Ross R."/>
            <person name="Yang R."/>
            <person name="Briner A.E."/>
            <person name="Felis G.E."/>
            <person name="de Vos W.M."/>
            <person name="Barrangou R."/>
            <person name="Klaenhammer T.R."/>
            <person name="Caufield P.W."/>
            <person name="Cui Y."/>
            <person name="Zhang H."/>
            <person name="O'Toole P.W."/>
        </authorList>
    </citation>
    <scope>NUCLEOTIDE SEQUENCE [LARGE SCALE GENOMIC DNA]</scope>
    <source>
        <strain evidence="2 3">DSM 17758</strain>
    </source>
</reference>
<proteinExistence type="predicted"/>
<evidence type="ECO:0000313" key="3">
    <source>
        <dbReference type="Proteomes" id="UP000051315"/>
    </source>
</evidence>
<dbReference type="AlphaFoldDB" id="A0A0R1VRZ1"/>
<keyword evidence="1" id="KW-1133">Transmembrane helix</keyword>
<keyword evidence="1" id="KW-0812">Transmembrane</keyword>
<sequence length="72" mass="8257">MAVQKSLLEIPGMRHIDVTANVHRRSKWDVVFSNINLKINAFTLLSWLLAALLFFAFVIPMIKTLIETLMSK</sequence>
<accession>A0A0R1VRZ1</accession>
<keyword evidence="3" id="KW-1185">Reference proteome</keyword>
<organism evidence="2 3">
    <name type="scientific">Lapidilactobacillus concavus DSM 17758</name>
    <dbReference type="NCBI Taxonomy" id="1423735"/>
    <lineage>
        <taxon>Bacteria</taxon>
        <taxon>Bacillati</taxon>
        <taxon>Bacillota</taxon>
        <taxon>Bacilli</taxon>
        <taxon>Lactobacillales</taxon>
        <taxon>Lactobacillaceae</taxon>
        <taxon>Lapidilactobacillus</taxon>
    </lineage>
</organism>
<feature type="transmembrane region" description="Helical" evidence="1">
    <location>
        <begin position="39"/>
        <end position="62"/>
    </location>
</feature>
<evidence type="ECO:0000256" key="1">
    <source>
        <dbReference type="SAM" id="Phobius"/>
    </source>
</evidence>
<dbReference type="PATRIC" id="fig|1423735.3.peg.697"/>
<comment type="caution">
    <text evidence="2">The sequence shown here is derived from an EMBL/GenBank/DDBJ whole genome shotgun (WGS) entry which is preliminary data.</text>
</comment>
<dbReference type="EMBL" id="AZFX01000089">
    <property type="protein sequence ID" value="KRM08370.1"/>
    <property type="molecule type" value="Genomic_DNA"/>
</dbReference>
<keyword evidence="1" id="KW-0472">Membrane</keyword>
<protein>
    <submittedName>
        <fullName evidence="2">Uncharacterized protein</fullName>
    </submittedName>
</protein>
<dbReference type="RefSeq" id="WP_057825602.1">
    <property type="nucleotide sequence ID" value="NZ_AZFX01000089.1"/>
</dbReference>
<gene>
    <name evidence="2" type="ORF">FC15_GL000665</name>
</gene>
<evidence type="ECO:0000313" key="2">
    <source>
        <dbReference type="EMBL" id="KRM08370.1"/>
    </source>
</evidence>
<name>A0A0R1VRZ1_9LACO</name>
<dbReference type="OrthoDB" id="2288300at2"/>
<dbReference type="Proteomes" id="UP000051315">
    <property type="component" value="Unassembled WGS sequence"/>
</dbReference>